<dbReference type="Pfam" id="PF00528">
    <property type="entry name" value="BPD_transp_1"/>
    <property type="match status" value="1"/>
</dbReference>
<dbReference type="PROSITE" id="PS50928">
    <property type="entry name" value="ABC_TM1"/>
    <property type="match status" value="1"/>
</dbReference>
<feature type="transmembrane region" description="Helical" evidence="6">
    <location>
        <begin position="162"/>
        <end position="179"/>
    </location>
</feature>
<dbReference type="InterPro" id="IPR000515">
    <property type="entry name" value="MetI-like"/>
</dbReference>
<evidence type="ECO:0000256" key="1">
    <source>
        <dbReference type="ARBA" id="ARBA00004141"/>
    </source>
</evidence>
<feature type="domain" description="ABC transmembrane type-1" evidence="7">
    <location>
        <begin position="54"/>
        <end position="235"/>
    </location>
</feature>
<organism evidence="8 9">
    <name type="scientific">Alkalibacter rhizosphaerae</name>
    <dbReference type="NCBI Taxonomy" id="2815577"/>
    <lineage>
        <taxon>Bacteria</taxon>
        <taxon>Bacillati</taxon>
        <taxon>Bacillota</taxon>
        <taxon>Clostridia</taxon>
        <taxon>Eubacteriales</taxon>
        <taxon>Eubacteriaceae</taxon>
        <taxon>Alkalibacter</taxon>
    </lineage>
</organism>
<dbReference type="GO" id="GO:0055085">
    <property type="term" value="P:transmembrane transport"/>
    <property type="evidence" value="ECO:0007669"/>
    <property type="project" value="InterPro"/>
</dbReference>
<dbReference type="SUPFAM" id="SSF161098">
    <property type="entry name" value="MetI-like"/>
    <property type="match status" value="1"/>
</dbReference>
<evidence type="ECO:0000256" key="5">
    <source>
        <dbReference type="ARBA" id="ARBA00023136"/>
    </source>
</evidence>
<dbReference type="PANTHER" id="PTHR30177">
    <property type="entry name" value="GLYCINE BETAINE/L-PROLINE TRANSPORT SYSTEM PERMEASE PROTEIN PROW"/>
    <property type="match status" value="1"/>
</dbReference>
<evidence type="ECO:0000256" key="4">
    <source>
        <dbReference type="ARBA" id="ARBA00022989"/>
    </source>
</evidence>
<dbReference type="Proteomes" id="UP000663499">
    <property type="component" value="Chromosome"/>
</dbReference>
<feature type="transmembrane region" description="Helical" evidence="6">
    <location>
        <begin position="216"/>
        <end position="236"/>
    </location>
</feature>
<dbReference type="GO" id="GO:0005886">
    <property type="term" value="C:plasma membrane"/>
    <property type="evidence" value="ECO:0007669"/>
    <property type="project" value="UniProtKB-SubCell"/>
</dbReference>
<comment type="similarity">
    <text evidence="6">Belongs to the binding-protein-dependent transport system permease family.</text>
</comment>
<keyword evidence="9" id="KW-1185">Reference proteome</keyword>
<evidence type="ECO:0000313" key="8">
    <source>
        <dbReference type="EMBL" id="QSX09446.1"/>
    </source>
</evidence>
<keyword evidence="4 6" id="KW-1133">Transmembrane helix</keyword>
<keyword evidence="2 6" id="KW-0813">Transport</keyword>
<proteinExistence type="inferred from homology"/>
<dbReference type="KEGG" id="alka:J0B03_05115"/>
<dbReference type="InterPro" id="IPR051204">
    <property type="entry name" value="ABC_transp_perm/SBD"/>
</dbReference>
<evidence type="ECO:0000256" key="3">
    <source>
        <dbReference type="ARBA" id="ARBA00022692"/>
    </source>
</evidence>
<comment type="subcellular location">
    <subcellularLocation>
        <location evidence="6">Cell membrane</location>
        <topology evidence="6">Multi-pass membrane protein</topology>
    </subcellularLocation>
    <subcellularLocation>
        <location evidence="1">Membrane</location>
        <topology evidence="1">Multi-pass membrane protein</topology>
    </subcellularLocation>
</comment>
<dbReference type="AlphaFoldDB" id="A0A974XGP0"/>
<feature type="transmembrane region" description="Helical" evidence="6">
    <location>
        <begin position="185"/>
        <end position="209"/>
    </location>
</feature>
<dbReference type="Gene3D" id="1.10.3720.10">
    <property type="entry name" value="MetI-like"/>
    <property type="match status" value="1"/>
</dbReference>
<dbReference type="RefSeq" id="WP_207300781.1">
    <property type="nucleotide sequence ID" value="NZ_CP071444.1"/>
</dbReference>
<evidence type="ECO:0000256" key="6">
    <source>
        <dbReference type="RuleBase" id="RU363032"/>
    </source>
</evidence>
<feature type="transmembrane region" description="Helical" evidence="6">
    <location>
        <begin position="90"/>
        <end position="115"/>
    </location>
</feature>
<gene>
    <name evidence="8" type="ORF">J0B03_05115</name>
</gene>
<keyword evidence="5 6" id="KW-0472">Membrane</keyword>
<dbReference type="CDD" id="cd06261">
    <property type="entry name" value="TM_PBP2"/>
    <property type="match status" value="1"/>
</dbReference>
<reference evidence="8" key="1">
    <citation type="submission" date="2021-03" db="EMBL/GenBank/DDBJ databases">
        <title>Alkalibacter marinus sp. nov., isolated from tidal flat sediment.</title>
        <authorList>
            <person name="Namirimu T."/>
            <person name="Yang J.-A."/>
            <person name="Yang S.-H."/>
            <person name="Kim Y.-J."/>
            <person name="Kwon K.K."/>
        </authorList>
    </citation>
    <scope>NUCLEOTIDE SEQUENCE</scope>
    <source>
        <strain evidence="8">ES005</strain>
    </source>
</reference>
<name>A0A974XGP0_9FIRM</name>
<dbReference type="EMBL" id="CP071444">
    <property type="protein sequence ID" value="QSX09446.1"/>
    <property type="molecule type" value="Genomic_DNA"/>
</dbReference>
<protein>
    <submittedName>
        <fullName evidence="8">ABC transporter permease</fullName>
    </submittedName>
</protein>
<feature type="transmembrane region" description="Helical" evidence="6">
    <location>
        <begin position="121"/>
        <end position="141"/>
    </location>
</feature>
<sequence>MKKKMGQKFWIRELLLLAALVVMIKEYDVFELWLKDVLNVDKASVEWVPLQDLVVQYLFIVLVSIFFAALIGFSFGSLIHLYQWNGLRELAIMLGGLGVTFPTVAIMALLVPAMGYGYEPVILALIIYGIFPILTATLDGFREVDQEIVLASKAMGMNKFQVFWKVEIPLAASLILAGLRTSTIISIAAATIGATVGAGGLGLPIVTGIRTNNPVLILKGALPVMLIAMLVDRLFYRLEHAKKWQ</sequence>
<accession>A0A974XGP0</accession>
<evidence type="ECO:0000313" key="9">
    <source>
        <dbReference type="Proteomes" id="UP000663499"/>
    </source>
</evidence>
<keyword evidence="3 6" id="KW-0812">Transmembrane</keyword>
<evidence type="ECO:0000256" key="2">
    <source>
        <dbReference type="ARBA" id="ARBA00022448"/>
    </source>
</evidence>
<evidence type="ECO:0000259" key="7">
    <source>
        <dbReference type="PROSITE" id="PS50928"/>
    </source>
</evidence>
<dbReference type="InterPro" id="IPR035906">
    <property type="entry name" value="MetI-like_sf"/>
</dbReference>
<feature type="transmembrane region" description="Helical" evidence="6">
    <location>
        <begin position="54"/>
        <end position="78"/>
    </location>
</feature>